<dbReference type="SUPFAM" id="SSF102198">
    <property type="entry name" value="Putative cyclase"/>
    <property type="match status" value="1"/>
</dbReference>
<dbReference type="Proteomes" id="UP000289132">
    <property type="component" value="Unassembled WGS sequence"/>
</dbReference>
<dbReference type="AlphaFoldDB" id="A0AAD0QMR6"/>
<sequence>MNLSKFVYLSHILDNNTPSYGNKNKFISSKKSDISKGDIANDTTIETTVHIGTHIDMPYHFFEYGQTIENFDCGYFNFENVLFIEFVPKELVIGAKLIEQLDKIKDKNIYEILIVKTGICYKRDTQEFWELNYGFDPSIAEYLRNSFPNIRVIGFDSISVSSFQNRMIGREAHKAFLNPKNPILLLEDMDLKQIDINTKFKRVIIAPLRISNCDGLPCTIIGEIE</sequence>
<evidence type="ECO:0000313" key="1">
    <source>
        <dbReference type="EMBL" id="AXK49280.1"/>
    </source>
</evidence>
<evidence type="ECO:0000313" key="3">
    <source>
        <dbReference type="Proteomes" id="UP000254504"/>
    </source>
</evidence>
<name>A0AAD0QMR6_9BACT</name>
<dbReference type="InterPro" id="IPR037175">
    <property type="entry name" value="KFase_sf"/>
</dbReference>
<dbReference type="PANTHER" id="PTHR31118:SF32">
    <property type="entry name" value="KYNURENINE FORMAMIDASE"/>
    <property type="match status" value="1"/>
</dbReference>
<dbReference type="PANTHER" id="PTHR31118">
    <property type="entry name" value="CYCLASE-LIKE PROTEIN 2"/>
    <property type="match status" value="1"/>
</dbReference>
<reference evidence="1 3" key="2">
    <citation type="submission" date="2018-07" db="EMBL/GenBank/DDBJ databases">
        <title>Complete genome of the Arcobacter trophiarum type strain LMG 25534.</title>
        <authorList>
            <person name="Miller W.G."/>
            <person name="Yee E."/>
        </authorList>
    </citation>
    <scope>NUCLEOTIDE SEQUENCE [LARGE SCALE GENOMIC DNA]</scope>
    <source>
        <strain evidence="1 3">LMG 25534</strain>
    </source>
</reference>
<proteinExistence type="predicted"/>
<dbReference type="Gene3D" id="3.50.30.50">
    <property type="entry name" value="Putative cyclase"/>
    <property type="match status" value="1"/>
</dbReference>
<dbReference type="GO" id="GO:0004061">
    <property type="term" value="F:arylformamidase activity"/>
    <property type="evidence" value="ECO:0007669"/>
    <property type="project" value="InterPro"/>
</dbReference>
<dbReference type="GO" id="GO:0019441">
    <property type="term" value="P:L-tryptophan catabolic process to kynurenine"/>
    <property type="evidence" value="ECO:0007669"/>
    <property type="project" value="InterPro"/>
</dbReference>
<dbReference type="RefSeq" id="WP_115428771.1">
    <property type="nucleotide sequence ID" value="NZ_CP031367.1"/>
</dbReference>
<evidence type="ECO:0000313" key="4">
    <source>
        <dbReference type="Proteomes" id="UP000289132"/>
    </source>
</evidence>
<dbReference type="Pfam" id="PF04199">
    <property type="entry name" value="Cyclase"/>
    <property type="match status" value="1"/>
</dbReference>
<organism evidence="1 3">
    <name type="scientific">Aliarcobacter trophiarum LMG 25534</name>
    <dbReference type="NCBI Taxonomy" id="1032241"/>
    <lineage>
        <taxon>Bacteria</taxon>
        <taxon>Pseudomonadati</taxon>
        <taxon>Campylobacterota</taxon>
        <taxon>Epsilonproteobacteria</taxon>
        <taxon>Campylobacterales</taxon>
        <taxon>Arcobacteraceae</taxon>
        <taxon>Aliarcobacter</taxon>
    </lineage>
</organism>
<dbReference type="EMBL" id="PDKD01000007">
    <property type="protein sequence ID" value="RXJ91440.1"/>
    <property type="molecule type" value="Genomic_DNA"/>
</dbReference>
<gene>
    <name evidence="1" type="ORF">ATR_1425</name>
    <name evidence="2" type="ORF">CRU87_05330</name>
</gene>
<dbReference type="EMBL" id="CP031367">
    <property type="protein sequence ID" value="AXK49280.1"/>
    <property type="molecule type" value="Genomic_DNA"/>
</dbReference>
<reference evidence="2 4" key="1">
    <citation type="submission" date="2017-10" db="EMBL/GenBank/DDBJ databases">
        <title>Genomics of the genus Arcobacter.</title>
        <authorList>
            <person name="Perez-Cataluna A."/>
            <person name="Figueras M.J."/>
        </authorList>
    </citation>
    <scope>NUCLEOTIDE SEQUENCE [LARGE SCALE GENOMIC DNA]</scope>
    <source>
        <strain evidence="2 4">LMG 25534</strain>
    </source>
</reference>
<dbReference type="Proteomes" id="UP000254504">
    <property type="component" value="Chromosome"/>
</dbReference>
<protein>
    <submittedName>
        <fullName evidence="1">Cyclase</fullName>
    </submittedName>
</protein>
<accession>A0AAD0QMR6</accession>
<keyword evidence="4" id="KW-1185">Reference proteome</keyword>
<dbReference type="KEGG" id="atp:ATR_1425"/>
<dbReference type="InterPro" id="IPR007325">
    <property type="entry name" value="KFase/CYL"/>
</dbReference>
<evidence type="ECO:0000313" key="2">
    <source>
        <dbReference type="EMBL" id="RXJ91440.1"/>
    </source>
</evidence>